<evidence type="ECO:0000313" key="3">
    <source>
        <dbReference type="Proteomes" id="UP001352852"/>
    </source>
</evidence>
<feature type="compositionally biased region" description="Low complexity" evidence="1">
    <location>
        <begin position="30"/>
        <end position="39"/>
    </location>
</feature>
<proteinExistence type="predicted"/>
<gene>
    <name evidence="2" type="ORF">CHARACLAT_023550</name>
</gene>
<reference evidence="2 3" key="1">
    <citation type="submission" date="2021-06" db="EMBL/GenBank/DDBJ databases">
        <authorList>
            <person name="Palmer J.M."/>
        </authorList>
    </citation>
    <scope>NUCLEOTIDE SEQUENCE [LARGE SCALE GENOMIC DNA]</scope>
    <source>
        <strain evidence="2 3">CL_MEX2019</strain>
        <tissue evidence="2">Muscle</tissue>
    </source>
</reference>
<accession>A0ABU7ELS8</accession>
<name>A0ABU7ELS8_9TELE</name>
<comment type="caution">
    <text evidence="2">The sequence shown here is derived from an EMBL/GenBank/DDBJ whole genome shotgun (WGS) entry which is preliminary data.</text>
</comment>
<protein>
    <submittedName>
        <fullName evidence="2">Uncharacterized protein</fullName>
    </submittedName>
</protein>
<dbReference type="Proteomes" id="UP001352852">
    <property type="component" value="Unassembled WGS sequence"/>
</dbReference>
<organism evidence="2 3">
    <name type="scientific">Characodon lateralis</name>
    <dbReference type="NCBI Taxonomy" id="208331"/>
    <lineage>
        <taxon>Eukaryota</taxon>
        <taxon>Metazoa</taxon>
        <taxon>Chordata</taxon>
        <taxon>Craniata</taxon>
        <taxon>Vertebrata</taxon>
        <taxon>Euteleostomi</taxon>
        <taxon>Actinopterygii</taxon>
        <taxon>Neopterygii</taxon>
        <taxon>Teleostei</taxon>
        <taxon>Neoteleostei</taxon>
        <taxon>Acanthomorphata</taxon>
        <taxon>Ovalentaria</taxon>
        <taxon>Atherinomorphae</taxon>
        <taxon>Cyprinodontiformes</taxon>
        <taxon>Goodeidae</taxon>
        <taxon>Characodon</taxon>
    </lineage>
</organism>
<keyword evidence="3" id="KW-1185">Reference proteome</keyword>
<sequence>MESSPYGAVYLSPPPDNSWRSMLPWPSANPPASSSSPAPTRTLAKLSAGRTVTACAVEGLHPVIVDDTEQVG</sequence>
<evidence type="ECO:0000256" key="1">
    <source>
        <dbReference type="SAM" id="MobiDB-lite"/>
    </source>
</evidence>
<feature type="region of interest" description="Disordered" evidence="1">
    <location>
        <begin position="1"/>
        <end position="40"/>
    </location>
</feature>
<dbReference type="EMBL" id="JAHUTJ010059887">
    <property type="protein sequence ID" value="MED6288140.1"/>
    <property type="molecule type" value="Genomic_DNA"/>
</dbReference>
<evidence type="ECO:0000313" key="2">
    <source>
        <dbReference type="EMBL" id="MED6288140.1"/>
    </source>
</evidence>